<comment type="caution">
    <text evidence="9">The sequence shown here is derived from an EMBL/GenBank/DDBJ whole genome shotgun (WGS) entry which is preliminary data.</text>
</comment>
<evidence type="ECO:0000259" key="7">
    <source>
        <dbReference type="Pfam" id="PF01345"/>
    </source>
</evidence>
<dbReference type="PANTHER" id="PTHR34819:SF3">
    <property type="entry name" value="CELL SURFACE PROTEIN"/>
    <property type="match status" value="1"/>
</dbReference>
<name>A0ABU0E227_9FIRM</name>
<dbReference type="InterPro" id="IPR047589">
    <property type="entry name" value="DUF11_rpt"/>
</dbReference>
<keyword evidence="5" id="KW-1133">Transmembrane helix</keyword>
<feature type="compositionally biased region" description="Basic and acidic residues" evidence="4">
    <location>
        <begin position="52"/>
        <end position="76"/>
    </location>
</feature>
<feature type="domain" description="DUF11" evidence="7">
    <location>
        <begin position="2047"/>
        <end position="2153"/>
    </location>
</feature>
<feature type="transmembrane region" description="Helical" evidence="5">
    <location>
        <begin position="2585"/>
        <end position="2604"/>
    </location>
</feature>
<evidence type="ECO:0000259" key="8">
    <source>
        <dbReference type="Pfam" id="PF17210"/>
    </source>
</evidence>
<sequence length="2610" mass="284958">MKKLKKISIVMILMTMVVGAFSSDLLLADDMLEPETSEVSETPDSEEAESVEDIKPTETTEETTKESETQTTEKEIQPASEEVTVLAAGFVENDSPNASDVPTYYESKEITTGDGTILYSFKGRNNNTYYRVYGSQDGAADAFYETNSQGIITSTTPVDTTTEKTTIAPYLFEGEIFSSVPTTITKEDTITTTAGYDVYSFDGADGNKIYVAYGYISNVSDPDSTKGWYELDEDKEYKVKDFIDGKQDDINKYVLNKSNTGFAETAAPSTIPDYYNTPVKMESDTNTLVTRERVYAFTGKDGVTYYRVYGTVNGTDEGFYESDQYGNIKAPANKIILSDEEKNLKPTDSKPGGEMGTDEAYVSSISVNTVRDGTSVWDSDDTPGNDSSNNNGIVRTFDKIGYTIDANIQVRTTSGYTSFTSGYAYFRVTLPYTSDVAEFSLDDMKWIVDAKVEVINGKQVLTGKRYFSAAVGETVFPGTRQFPFEIKVNGAKNGDIIKPIFEVWMDGNPESDYKSVIGDDVKVSAAPNYNIELARNTSMSWKDDFDFSTGNSDAMNNGAGVVTGRLYGYGVNIEIRNYNAAKGLKGIELPKGKITFELEVTAYKNSTDVTGTGTGEIMPLLWDYKANSSAQTGSQGRNMYFNGNSFGHQAYKVAPHNTGSAFNSAVNGGTWNAEQTNEIITVEVDAYSFLTSSGKYHWPTHASGTSNSEASIKYGEDKGRGVFSAGYFQILFPFEDDIGTGGDYNLVVSDKNFKATSISDTETTTQVITTDDSRNVDVVLLPPGSYNKNNYFAAESKTSPWGIGNNLSTGYSYSADGWAAKGQTLRIFGGVVAGSRMDGEQYPYAVNIFQKFDTTAFQPLDDAGENDYVVNKSVTMQFKLRYGAKADGSGWLGDTDMNLGKEEDLIYFTSMADLKAALGDDAVCVAVLIEGRNGIIPIDRTEVGFKVKMLDTANSGEVYQTVNNLKIWTQKTGSEMTFEDSMLYYGQAGHETSTDYMDNPDVFINGTVTGSHGLYQKSQYDSDGNTLTGSHTPNGYQSGASVLIVGNKATITKAVAQQSGGKAKDVFDLDASEREVDYVLSPSLQLANGEAPDSEMLDNVRVIDTLPYGVTYVEGSTVIGGTYNQTTQSVDDGDYSTGVQPVVGTTTDSNGNTVQTLTWEFTDVKVGDAMDKIYYSVIIGNAADPENDVDHNDSFTNTVNIYADGDGRAINLGNGNTYSAGFTVTKTNATTFAKGIDQNMYELGEDVGYFLTYTNTSQSTQSNVRLLDVLPYSGDWRGTKFDGSYTVESITLTYSDTPSSTMDLAYSTDASMKNQNNTAYNVNTSSFTTATKSVSGTTVTYTIPSSTTPTAIYLTGNLDGQTTIKISYKLKVTDNKPANIYANDATVVSGSSEDPLYAPVVQAKVVRRTVEGVAWVDSNRNGRRETTESKLADVNVSLYKSDGTQVLTDILGNNLTGVVTASDGSYSFTNLPSGNYYVQFDSSGTVDLSKYTLTTKQASGVGSTVNSDADAVLDGSGNLLSAKITGITTPAITDMKVMDYKMSNLDMGVYAPYTVNKTSNPTGSYDGSDVPVIKEGQIVTYTIAIDSPTTSQSNLTMTDKLPDGMSLVSGSISYKLQGGAQVKVNDSAYNSSTHTITWPTLEVPKGKSEYTFKAIVDKVDWEDGETQRIYENVAIAKQPDIPDQPSNTVEHKTIRREADIKKAAALVNEDNTVQSENNGTASSPVYSELEQTIEYRLVIKNTGHDDAKSGDIVITDNLPLDTTYVASSMTYTFRDSSNTSSTFPSSTATATMSGPDSSGKMIWTLKGMSSGEEAYLTFRVKAPTTSDNPATLLVKELEKEFDNTAHLKDVQREETVYETTYTDVDGNTYKENESVYSEKEISKDSNTTYHVVKEPLLTITKTSDVPEGSYVSSGDEITYSITVKNVGKATAKEFDIKDAIPEYTTYVPGSISYSGDATTVTPNDTAIIDGLGELTWKAEGLAVDKSVSVTFTVKVDEMYETGEREILNQAYTRLPEDPWTPSEEVEHKQKVAYEIEKYSDPETGSYVDGNQEITYFIKVTNTGESTLDKALVKDAIPEYTTYVDGSIAYEGSADLIIPDDTNITDGLGELTWNIEGVPVGEDVILSFKVKVDEMHETGERTITNVAYVKAPEDPWEPSEEVEHKQKVAYEIEKYSDPETGSYVDGNQEITYFIKVTNTGESSLDKAQVKDAIPEFTTYVEDSITYSGDADVVAVDDTNVIDGLGDLTWDIENVPVGKEVILSFKVKVDEMDASGERSIKNVAYVKAPEDPWEPSEEVEHKQKVAYEIEKSSNPESGSNVDGGNEITYFIKVTNTGESSLDNLQVKDAIPEYTTYVEESITYEGSADLITPDNTAIKDGLGELTWDIENVPVGESVTLSFKVKVDEFNKEGERFIKNQAYAKAPEEEEWTPSNEVEHKQSLSYEILKSSNPEHNSNVNSGDIVTYFIQVDNTSTETLRNVVISDKVPTGTEYEVDSIYSTIEDTIMNMEGRQLTWEIPEIKPDDSVIVSFRVKVTNESGSIKNIAQVQVDDNDPKDTNEIIHNILTKKASTAVGHPSVATGDDTSINGLISLFGISSLAIILGLLRRKRRI</sequence>
<dbReference type="InterPro" id="IPR013783">
    <property type="entry name" value="Ig-like_fold"/>
</dbReference>
<dbReference type="SUPFAM" id="SSF49401">
    <property type="entry name" value="Bacterial adhesins"/>
    <property type="match status" value="1"/>
</dbReference>
<organism evidence="9 10">
    <name type="scientific">Breznakia pachnodae</name>
    <dbReference type="NCBI Taxonomy" id="265178"/>
    <lineage>
        <taxon>Bacteria</taxon>
        <taxon>Bacillati</taxon>
        <taxon>Bacillota</taxon>
        <taxon>Erysipelotrichia</taxon>
        <taxon>Erysipelotrichales</taxon>
        <taxon>Erysipelotrichaceae</taxon>
        <taxon>Breznakia</taxon>
    </lineage>
</organism>
<feature type="domain" description="DUF11" evidence="7">
    <location>
        <begin position="2453"/>
        <end position="2558"/>
    </location>
</feature>
<dbReference type="InterPro" id="IPR001434">
    <property type="entry name" value="OmcB-like_DUF11"/>
</dbReference>
<evidence type="ECO:0000256" key="6">
    <source>
        <dbReference type="SAM" id="SignalP"/>
    </source>
</evidence>
<dbReference type="Pfam" id="PF01345">
    <property type="entry name" value="DUF11"/>
    <property type="match status" value="6"/>
</dbReference>
<feature type="signal peptide" evidence="6">
    <location>
        <begin position="1"/>
        <end position="22"/>
    </location>
</feature>
<dbReference type="Gene3D" id="2.60.40.10">
    <property type="entry name" value="Immunoglobulins"/>
    <property type="match status" value="1"/>
</dbReference>
<protein>
    <submittedName>
        <fullName evidence="9">Repeat protein (TIGR01451 family)</fullName>
    </submittedName>
</protein>
<feature type="compositionally biased region" description="Low complexity" evidence="4">
    <location>
        <begin position="1776"/>
        <end position="1793"/>
    </location>
</feature>
<feature type="domain" description="DUF11" evidence="7">
    <location>
        <begin position="1728"/>
        <end position="1832"/>
    </location>
</feature>
<evidence type="ECO:0000256" key="3">
    <source>
        <dbReference type="ARBA" id="ARBA00022729"/>
    </source>
</evidence>
<keyword evidence="10" id="KW-1185">Reference proteome</keyword>
<evidence type="ECO:0000256" key="1">
    <source>
        <dbReference type="ARBA" id="ARBA00004613"/>
    </source>
</evidence>
<dbReference type="Pfam" id="PF17210">
    <property type="entry name" value="SdrD_B"/>
    <property type="match status" value="1"/>
</dbReference>
<keyword evidence="3 6" id="KW-0732">Signal</keyword>
<gene>
    <name evidence="9" type="ORF">J2S15_001518</name>
</gene>
<evidence type="ECO:0000313" key="9">
    <source>
        <dbReference type="EMBL" id="MDQ0360773.1"/>
    </source>
</evidence>
<keyword evidence="2" id="KW-0964">Secreted</keyword>
<feature type="compositionally biased region" description="Acidic residues" evidence="4">
    <location>
        <begin position="34"/>
        <end position="51"/>
    </location>
</feature>
<dbReference type="RefSeq" id="WP_307406924.1">
    <property type="nucleotide sequence ID" value="NZ_JAUSUR010000002.1"/>
</dbReference>
<reference evidence="9 10" key="1">
    <citation type="submission" date="2023-07" db="EMBL/GenBank/DDBJ databases">
        <title>Genomic Encyclopedia of Type Strains, Phase IV (KMG-IV): sequencing the most valuable type-strain genomes for metagenomic binning, comparative biology and taxonomic classification.</title>
        <authorList>
            <person name="Goeker M."/>
        </authorList>
    </citation>
    <scope>NUCLEOTIDE SEQUENCE [LARGE SCALE GENOMIC DNA]</scope>
    <source>
        <strain evidence="9 10">DSM 16784</strain>
    </source>
</reference>
<evidence type="ECO:0000256" key="5">
    <source>
        <dbReference type="SAM" id="Phobius"/>
    </source>
</evidence>
<comment type="subcellular location">
    <subcellularLocation>
        <location evidence="1">Secreted</location>
    </subcellularLocation>
</comment>
<feature type="region of interest" description="Disordered" evidence="4">
    <location>
        <begin position="34"/>
        <end position="77"/>
    </location>
</feature>
<evidence type="ECO:0000313" key="10">
    <source>
        <dbReference type="Proteomes" id="UP001230220"/>
    </source>
</evidence>
<feature type="chain" id="PRO_5046628077" evidence="6">
    <location>
        <begin position="23"/>
        <end position="2610"/>
    </location>
</feature>
<dbReference type="InterPro" id="IPR033764">
    <property type="entry name" value="Sdr_B"/>
</dbReference>
<evidence type="ECO:0000256" key="2">
    <source>
        <dbReference type="ARBA" id="ARBA00022525"/>
    </source>
</evidence>
<dbReference type="EMBL" id="JAUSUR010000002">
    <property type="protein sequence ID" value="MDQ0360773.1"/>
    <property type="molecule type" value="Genomic_DNA"/>
</dbReference>
<dbReference type="PANTHER" id="PTHR34819">
    <property type="entry name" value="LARGE CYSTEINE-RICH PERIPLASMIC PROTEIN OMCB"/>
    <property type="match status" value="1"/>
</dbReference>
<keyword evidence="5" id="KW-0472">Membrane</keyword>
<keyword evidence="5" id="KW-0812">Transmembrane</keyword>
<accession>A0ABU0E227</accession>
<evidence type="ECO:0000256" key="4">
    <source>
        <dbReference type="SAM" id="MobiDB-lite"/>
    </source>
</evidence>
<feature type="domain" description="SD-repeat containing protein B" evidence="8">
    <location>
        <begin position="1414"/>
        <end position="1512"/>
    </location>
</feature>
<dbReference type="SUPFAM" id="SSF117074">
    <property type="entry name" value="Hypothetical protein PA1324"/>
    <property type="match status" value="1"/>
</dbReference>
<dbReference type="Gene3D" id="2.60.40.740">
    <property type="match status" value="1"/>
</dbReference>
<dbReference type="NCBIfam" id="TIGR01451">
    <property type="entry name" value="B_ant_repeat"/>
    <property type="match status" value="7"/>
</dbReference>
<dbReference type="InterPro" id="IPR008966">
    <property type="entry name" value="Adhesion_dom_sf"/>
</dbReference>
<feature type="region of interest" description="Disordered" evidence="4">
    <location>
        <begin position="1775"/>
        <end position="1794"/>
    </location>
</feature>
<dbReference type="InterPro" id="IPR051172">
    <property type="entry name" value="Chlamydia_OmcB"/>
</dbReference>
<feature type="domain" description="DUF11" evidence="7">
    <location>
        <begin position="2183"/>
        <end position="2289"/>
    </location>
</feature>
<feature type="domain" description="DUF11" evidence="7">
    <location>
        <begin position="2317"/>
        <end position="2434"/>
    </location>
</feature>
<dbReference type="Proteomes" id="UP001230220">
    <property type="component" value="Unassembled WGS sequence"/>
</dbReference>
<feature type="domain" description="DUF11" evidence="7">
    <location>
        <begin position="1897"/>
        <end position="2012"/>
    </location>
</feature>
<proteinExistence type="predicted"/>